<dbReference type="OrthoDB" id="5945655at2759"/>
<evidence type="ECO:0000313" key="13">
    <source>
        <dbReference type="Proteomes" id="UP000677054"/>
    </source>
</evidence>
<keyword evidence="8" id="KW-0325">Glycoprotein</keyword>
<dbReference type="InterPro" id="IPR043158">
    <property type="entry name" value="Wnt_C"/>
</dbReference>
<reference evidence="12" key="1">
    <citation type="submission" date="2020-11" db="EMBL/GenBank/DDBJ databases">
        <authorList>
            <person name="Tran Van P."/>
        </authorList>
    </citation>
    <scope>NUCLEOTIDE SEQUENCE</scope>
</reference>
<evidence type="ECO:0000256" key="7">
    <source>
        <dbReference type="ARBA" id="ARBA00023157"/>
    </source>
</evidence>
<keyword evidence="13" id="KW-1185">Reference proteome</keyword>
<dbReference type="GO" id="GO:0060070">
    <property type="term" value="P:canonical Wnt signaling pathway"/>
    <property type="evidence" value="ECO:0007669"/>
    <property type="project" value="TreeGrafter"/>
</dbReference>
<dbReference type="Proteomes" id="UP000677054">
    <property type="component" value="Unassembled WGS sequence"/>
</dbReference>
<evidence type="ECO:0000256" key="8">
    <source>
        <dbReference type="ARBA" id="ARBA00023180"/>
    </source>
</evidence>
<comment type="function">
    <text evidence="10">Ligand for members of the frizzled family of seven transmembrane receptors.</text>
</comment>
<dbReference type="Pfam" id="PF00110">
    <property type="entry name" value="wnt"/>
    <property type="match status" value="1"/>
</dbReference>
<evidence type="ECO:0000256" key="5">
    <source>
        <dbReference type="ARBA" id="ARBA00022530"/>
    </source>
</evidence>
<dbReference type="GO" id="GO:0005109">
    <property type="term" value="F:frizzled binding"/>
    <property type="evidence" value="ECO:0007669"/>
    <property type="project" value="TreeGrafter"/>
</dbReference>
<evidence type="ECO:0000256" key="6">
    <source>
        <dbReference type="ARBA" id="ARBA00022687"/>
    </source>
</evidence>
<dbReference type="CDD" id="cd19337">
    <property type="entry name" value="Wnt_Wnt5"/>
    <property type="match status" value="1"/>
</dbReference>
<evidence type="ECO:0000256" key="1">
    <source>
        <dbReference type="ARBA" id="ARBA00004498"/>
    </source>
</evidence>
<dbReference type="PROSITE" id="PS00246">
    <property type="entry name" value="WNT1"/>
    <property type="match status" value="1"/>
</dbReference>
<feature type="signal peptide" evidence="11">
    <location>
        <begin position="1"/>
        <end position="22"/>
    </location>
</feature>
<dbReference type="PRINTS" id="PR01349">
    <property type="entry name" value="WNTPROTEIN"/>
</dbReference>
<dbReference type="GO" id="GO:0030182">
    <property type="term" value="P:neuron differentiation"/>
    <property type="evidence" value="ECO:0007669"/>
    <property type="project" value="TreeGrafter"/>
</dbReference>
<dbReference type="EMBL" id="CAJPEV010000228">
    <property type="protein sequence ID" value="CAG0882679.1"/>
    <property type="molecule type" value="Genomic_DNA"/>
</dbReference>
<evidence type="ECO:0000256" key="11">
    <source>
        <dbReference type="SAM" id="SignalP"/>
    </source>
</evidence>
<dbReference type="GO" id="GO:0000902">
    <property type="term" value="P:cell morphogenesis"/>
    <property type="evidence" value="ECO:0007669"/>
    <property type="project" value="UniProtKB-ARBA"/>
</dbReference>
<dbReference type="GO" id="GO:0007517">
    <property type="term" value="P:muscle organ development"/>
    <property type="evidence" value="ECO:0007669"/>
    <property type="project" value="UniProtKB-ARBA"/>
</dbReference>
<proteinExistence type="inferred from homology"/>
<keyword evidence="9" id="KW-0449">Lipoprotein</keyword>
<dbReference type="GO" id="GO:0045165">
    <property type="term" value="P:cell fate commitment"/>
    <property type="evidence" value="ECO:0007669"/>
    <property type="project" value="TreeGrafter"/>
</dbReference>
<dbReference type="InterPro" id="IPR018161">
    <property type="entry name" value="Wnt_CS"/>
</dbReference>
<comment type="subcellular location">
    <subcellularLocation>
        <location evidence="1 10">Secreted</location>
        <location evidence="1 10">Extracellular space</location>
        <location evidence="1 10">Extracellular matrix</location>
    </subcellularLocation>
</comment>
<keyword evidence="4" id="KW-0964">Secreted</keyword>
<keyword evidence="7" id="KW-1015">Disulfide bond</keyword>
<keyword evidence="11" id="KW-0732">Signal</keyword>
<dbReference type="GO" id="GO:0005615">
    <property type="term" value="C:extracellular space"/>
    <property type="evidence" value="ECO:0007669"/>
    <property type="project" value="TreeGrafter"/>
</dbReference>
<dbReference type="AlphaFoldDB" id="A0A7R8X1Y0"/>
<keyword evidence="6 10" id="KW-0879">Wnt signaling pathway</keyword>
<dbReference type="SMART" id="SM00097">
    <property type="entry name" value="WNT1"/>
    <property type="match status" value="1"/>
</dbReference>
<evidence type="ECO:0000256" key="4">
    <source>
        <dbReference type="ARBA" id="ARBA00022525"/>
    </source>
</evidence>
<evidence type="ECO:0000313" key="12">
    <source>
        <dbReference type="EMBL" id="CAD7242184.1"/>
    </source>
</evidence>
<organism evidence="12">
    <name type="scientific">Darwinula stevensoni</name>
    <dbReference type="NCBI Taxonomy" id="69355"/>
    <lineage>
        <taxon>Eukaryota</taxon>
        <taxon>Metazoa</taxon>
        <taxon>Ecdysozoa</taxon>
        <taxon>Arthropoda</taxon>
        <taxon>Crustacea</taxon>
        <taxon>Oligostraca</taxon>
        <taxon>Ostracoda</taxon>
        <taxon>Podocopa</taxon>
        <taxon>Podocopida</taxon>
        <taxon>Darwinulocopina</taxon>
        <taxon>Darwinuloidea</taxon>
        <taxon>Darwinulidae</taxon>
        <taxon>Darwinula</taxon>
    </lineage>
</organism>
<dbReference type="PANTHER" id="PTHR12027">
    <property type="entry name" value="WNT RELATED"/>
    <property type="match status" value="1"/>
</dbReference>
<evidence type="ECO:0000256" key="2">
    <source>
        <dbReference type="ARBA" id="ARBA00005683"/>
    </source>
</evidence>
<keyword evidence="5" id="KW-0272">Extracellular matrix</keyword>
<dbReference type="FunFam" id="3.30.2460.20:FF:000001">
    <property type="entry name" value="Wnt homolog"/>
    <property type="match status" value="1"/>
</dbReference>
<dbReference type="PANTHER" id="PTHR12027:SF77">
    <property type="entry name" value="PROTEIN WNT-5"/>
    <property type="match status" value="1"/>
</dbReference>
<accession>A0A7R8X1Y0</accession>
<gene>
    <name evidence="12" type="ORF">DSTB1V02_LOCUS2155</name>
</gene>
<comment type="similarity">
    <text evidence="2 10">Belongs to the Wnt family.</text>
</comment>
<sequence>MREDLLLPFPLVFFSFFHLGQASFTPGSWLNLGMQGYQVLENGVEVKAIGMQPVCTRIPGLSRGQARLCQLYQDHMSHVGRGARTGISECQHQFQYRRWNCSTVHDSSVFGPLLQIASPEAAFAHAIAASGVVHAVSRACRDGELSTCTCSRARRPMDLNTDWIWGGCGDNIEYGYKFAQEFVDVREKEKKHDKGSHEQGRVLMNLHNNEAGRRAVVKKTKVTCKCHGVSGSCSLITCWQQLASFREIGDYLKDKYDGATKVKVNRRGKLQVADPTFSIPTAYDLVYMDDPPDYCHKNDTIGAFGTEGRGCNRTSLGTDGCDILCCGRGYNTRQIYLEERCKCKFHWCCYVECKTCRRQVSIHTCK</sequence>
<protein>
    <recommendedName>
        <fullName evidence="10">Protein Wnt</fullName>
    </recommendedName>
</protein>
<name>A0A7R8X1Y0_9CRUS</name>
<dbReference type="GO" id="GO:0005125">
    <property type="term" value="F:cytokine activity"/>
    <property type="evidence" value="ECO:0007669"/>
    <property type="project" value="TreeGrafter"/>
</dbReference>
<dbReference type="EMBL" id="LR899745">
    <property type="protein sequence ID" value="CAD7242184.1"/>
    <property type="molecule type" value="Genomic_DNA"/>
</dbReference>
<feature type="chain" id="PRO_5036208957" description="Protein Wnt" evidence="11">
    <location>
        <begin position="23"/>
        <end position="366"/>
    </location>
</feature>
<keyword evidence="3 10" id="KW-0217">Developmental protein</keyword>
<evidence type="ECO:0000256" key="3">
    <source>
        <dbReference type="ARBA" id="ARBA00022473"/>
    </source>
</evidence>
<evidence type="ECO:0000256" key="10">
    <source>
        <dbReference type="RuleBase" id="RU003500"/>
    </source>
</evidence>
<dbReference type="InterPro" id="IPR005817">
    <property type="entry name" value="Wnt"/>
</dbReference>
<dbReference type="Gene3D" id="3.30.2460.20">
    <property type="match status" value="1"/>
</dbReference>
<evidence type="ECO:0000256" key="9">
    <source>
        <dbReference type="ARBA" id="ARBA00023288"/>
    </source>
</evidence>